<gene>
    <name evidence="2" type="primary">OGFOD3</name>
</gene>
<accession>A0AC55DUP9</accession>
<name>A0AC55DUP9_ECHTE</name>
<reference evidence="2" key="1">
    <citation type="submission" date="2025-08" db="UniProtKB">
        <authorList>
            <consortium name="RefSeq"/>
        </authorList>
    </citation>
    <scope>IDENTIFICATION</scope>
</reference>
<evidence type="ECO:0000313" key="1">
    <source>
        <dbReference type="Proteomes" id="UP000694863"/>
    </source>
</evidence>
<keyword evidence="1" id="KW-1185">Reference proteome</keyword>
<dbReference type="Proteomes" id="UP000694863">
    <property type="component" value="Unplaced"/>
</dbReference>
<evidence type="ECO:0000313" key="2">
    <source>
        <dbReference type="RefSeq" id="XP_045155466.1"/>
    </source>
</evidence>
<organism evidence="1 2">
    <name type="scientific">Echinops telfairi</name>
    <name type="common">Lesser hedgehog tenrec</name>
    <dbReference type="NCBI Taxonomy" id="9371"/>
    <lineage>
        <taxon>Eukaryota</taxon>
        <taxon>Metazoa</taxon>
        <taxon>Chordata</taxon>
        <taxon>Craniata</taxon>
        <taxon>Vertebrata</taxon>
        <taxon>Euteleostomi</taxon>
        <taxon>Mammalia</taxon>
        <taxon>Eutheria</taxon>
        <taxon>Afrotheria</taxon>
        <taxon>Tenrecidae</taxon>
        <taxon>Tenrecinae</taxon>
        <taxon>Echinops</taxon>
    </lineage>
</organism>
<protein>
    <submittedName>
        <fullName evidence="2">2-oxoglutarate and iron-dependent oxygenase domain-containing protein 3</fullName>
    </submittedName>
</protein>
<dbReference type="RefSeq" id="XP_045155466.1">
    <property type="nucleotide sequence ID" value="XM_045299531.1"/>
</dbReference>
<proteinExistence type="predicted"/>
<sequence length="187" mass="20709">MAPQRRGAPKAPEGSSGAVERRRRPSRCTRKGRPQQEALRRGLKTAVLGTCALLAAFLLWSHMGGDDGVTDVLAHRGEVLRGRFIEVPCSEDYDSHRRFEGCTPRKCGRGVSDLVITREEAARVRSIAEKGLALGGSDGGASILDLHSGALSVGKHFVNLYRYFGDRIQTVFSEEDFQLYRLRQHMQ</sequence>